<proteinExistence type="predicted"/>
<dbReference type="Proteomes" id="UP000807342">
    <property type="component" value="Unassembled WGS sequence"/>
</dbReference>
<dbReference type="EMBL" id="MU153150">
    <property type="protein sequence ID" value="KAF9439925.1"/>
    <property type="molecule type" value="Genomic_DNA"/>
</dbReference>
<accession>A0A9P5WY60</accession>
<name>A0A9P5WY60_9AGAR</name>
<comment type="caution">
    <text evidence="1">The sequence shown here is derived from an EMBL/GenBank/DDBJ whole genome shotgun (WGS) entry which is preliminary data.</text>
</comment>
<gene>
    <name evidence="1" type="ORF">P691DRAFT_689283</name>
</gene>
<reference evidence="1" key="1">
    <citation type="submission" date="2020-11" db="EMBL/GenBank/DDBJ databases">
        <authorList>
            <consortium name="DOE Joint Genome Institute"/>
            <person name="Ahrendt S."/>
            <person name="Riley R."/>
            <person name="Andreopoulos W."/>
            <person name="Labutti K."/>
            <person name="Pangilinan J."/>
            <person name="Ruiz-Duenas F.J."/>
            <person name="Barrasa J.M."/>
            <person name="Sanchez-Garcia M."/>
            <person name="Camarero S."/>
            <person name="Miyauchi S."/>
            <person name="Serrano A."/>
            <person name="Linde D."/>
            <person name="Babiker R."/>
            <person name="Drula E."/>
            <person name="Ayuso-Fernandez I."/>
            <person name="Pacheco R."/>
            <person name="Padilla G."/>
            <person name="Ferreira P."/>
            <person name="Barriuso J."/>
            <person name="Kellner H."/>
            <person name="Castanera R."/>
            <person name="Alfaro M."/>
            <person name="Ramirez L."/>
            <person name="Pisabarro A.G."/>
            <person name="Kuo A."/>
            <person name="Tritt A."/>
            <person name="Lipzen A."/>
            <person name="He G."/>
            <person name="Yan M."/>
            <person name="Ng V."/>
            <person name="Cullen D."/>
            <person name="Martin F."/>
            <person name="Rosso M.-N."/>
            <person name="Henrissat B."/>
            <person name="Hibbett D."/>
            <person name="Martinez A.T."/>
            <person name="Grigoriev I.V."/>
        </authorList>
    </citation>
    <scope>NUCLEOTIDE SEQUENCE</scope>
    <source>
        <strain evidence="1">MF-IS2</strain>
    </source>
</reference>
<evidence type="ECO:0000313" key="1">
    <source>
        <dbReference type="EMBL" id="KAF9439925.1"/>
    </source>
</evidence>
<dbReference type="AlphaFoldDB" id="A0A9P5WY60"/>
<sequence length="131" mass="15408">MVMYPGTEDDTCFNITDIKLFIEWHAASPMKDHFQFGEYYHNFLTKAGWLLNQNLISQREQNKLFMQGFNIKFHHQLHTQLCLQDPMHPIDEPWDIGITEQAAHFLLDASGTRNVQTVPMPGQIYAKEFMY</sequence>
<evidence type="ECO:0000313" key="2">
    <source>
        <dbReference type="Proteomes" id="UP000807342"/>
    </source>
</evidence>
<dbReference type="OrthoDB" id="3260546at2759"/>
<keyword evidence="2" id="KW-1185">Reference proteome</keyword>
<protein>
    <submittedName>
        <fullName evidence="1">Uncharacterized protein</fullName>
    </submittedName>
</protein>
<organism evidence="1 2">
    <name type="scientific">Macrolepiota fuliginosa MF-IS2</name>
    <dbReference type="NCBI Taxonomy" id="1400762"/>
    <lineage>
        <taxon>Eukaryota</taxon>
        <taxon>Fungi</taxon>
        <taxon>Dikarya</taxon>
        <taxon>Basidiomycota</taxon>
        <taxon>Agaricomycotina</taxon>
        <taxon>Agaricomycetes</taxon>
        <taxon>Agaricomycetidae</taxon>
        <taxon>Agaricales</taxon>
        <taxon>Agaricineae</taxon>
        <taxon>Agaricaceae</taxon>
        <taxon>Macrolepiota</taxon>
    </lineage>
</organism>